<dbReference type="Gene3D" id="3.30.2010.10">
    <property type="entry name" value="Metalloproteases ('zincins'), catalytic domain"/>
    <property type="match status" value="1"/>
</dbReference>
<dbReference type="GO" id="GO:0006950">
    <property type="term" value="P:response to stress"/>
    <property type="evidence" value="ECO:0007669"/>
    <property type="project" value="UniProtKB-ARBA"/>
</dbReference>
<dbReference type="EMBL" id="DVMO01000045">
    <property type="protein sequence ID" value="HIU27336.1"/>
    <property type="molecule type" value="Genomic_DNA"/>
</dbReference>
<gene>
    <name evidence="2" type="ORF">IAD16_03000</name>
</gene>
<dbReference type="AlphaFoldDB" id="A0A9D1L805"/>
<reference evidence="2" key="2">
    <citation type="journal article" date="2021" name="PeerJ">
        <title>Extensive microbial diversity within the chicken gut microbiome revealed by metagenomics and culture.</title>
        <authorList>
            <person name="Gilroy R."/>
            <person name="Ravi A."/>
            <person name="Getino M."/>
            <person name="Pursley I."/>
            <person name="Horton D.L."/>
            <person name="Alikhan N.F."/>
            <person name="Baker D."/>
            <person name="Gharbi K."/>
            <person name="Hall N."/>
            <person name="Watson M."/>
            <person name="Adriaenssens E.M."/>
            <person name="Foster-Nyarko E."/>
            <person name="Jarju S."/>
            <person name="Secka A."/>
            <person name="Antonio M."/>
            <person name="Oren A."/>
            <person name="Chaudhuri R.R."/>
            <person name="La Ragione R."/>
            <person name="Hildebrand F."/>
            <person name="Pallen M.J."/>
        </authorList>
    </citation>
    <scope>NUCLEOTIDE SEQUENCE</scope>
    <source>
        <strain evidence="2">11300</strain>
    </source>
</reference>
<evidence type="ECO:0000313" key="3">
    <source>
        <dbReference type="Proteomes" id="UP000824091"/>
    </source>
</evidence>
<organism evidence="2 3">
    <name type="scientific">Candidatus Fimisoma avicola</name>
    <dbReference type="NCBI Taxonomy" id="2840826"/>
    <lineage>
        <taxon>Bacteria</taxon>
        <taxon>Bacillati</taxon>
        <taxon>Bacillota</taxon>
        <taxon>Clostridia</taxon>
        <taxon>Eubacteriales</taxon>
        <taxon>Candidatus Fimisoma</taxon>
    </lineage>
</organism>
<name>A0A9D1L805_9FIRM</name>
<protein>
    <submittedName>
        <fullName evidence="2">SprT-like domain-containing protein</fullName>
    </submittedName>
</protein>
<reference evidence="2" key="1">
    <citation type="submission" date="2020-10" db="EMBL/GenBank/DDBJ databases">
        <authorList>
            <person name="Gilroy R."/>
        </authorList>
    </citation>
    <scope>NUCLEOTIDE SEQUENCE</scope>
    <source>
        <strain evidence="2">11300</strain>
    </source>
</reference>
<evidence type="ECO:0000259" key="1">
    <source>
        <dbReference type="Pfam" id="PF10263"/>
    </source>
</evidence>
<evidence type="ECO:0000313" key="2">
    <source>
        <dbReference type="EMBL" id="HIU27336.1"/>
    </source>
</evidence>
<comment type="caution">
    <text evidence="2">The sequence shown here is derived from an EMBL/GenBank/DDBJ whole genome shotgun (WGS) entry which is preliminary data.</text>
</comment>
<dbReference type="Proteomes" id="UP000824091">
    <property type="component" value="Unassembled WGS sequence"/>
</dbReference>
<dbReference type="InterPro" id="IPR006640">
    <property type="entry name" value="SprT-like_domain"/>
</dbReference>
<feature type="domain" description="SprT-like" evidence="1">
    <location>
        <begin position="64"/>
        <end position="132"/>
    </location>
</feature>
<proteinExistence type="predicted"/>
<sequence length="139" mass="16400">MPLISTHFTFWVYFKNGVESLLKGETFALMEKDMQNHNREWEILQDVRRELISVGIPVSPNIKELRINTRTKKRLGCCQKEKRQGQHEAYIIEISKNVLGCREEDIRMIMAHELIHTCPGCFDHGKKWKKYASVARERL</sequence>
<dbReference type="Pfam" id="PF10263">
    <property type="entry name" value="SprT-like"/>
    <property type="match status" value="1"/>
</dbReference>
<accession>A0A9D1L805</accession>